<dbReference type="Proteomes" id="UP000006072">
    <property type="component" value="Unassembled WGS sequence"/>
</dbReference>
<organism evidence="3 4">
    <name type="scientific">Mycolicibacterium vaccae ATCC 25954</name>
    <dbReference type="NCBI Taxonomy" id="1194972"/>
    <lineage>
        <taxon>Bacteria</taxon>
        <taxon>Bacillati</taxon>
        <taxon>Actinomycetota</taxon>
        <taxon>Actinomycetes</taxon>
        <taxon>Mycobacteriales</taxon>
        <taxon>Mycobacteriaceae</taxon>
        <taxon>Mycolicibacterium</taxon>
    </lineage>
</organism>
<dbReference type="PATRIC" id="fig|1194972.3.peg.2869"/>
<keyword evidence="1" id="KW-1133">Transmembrane helix</keyword>
<evidence type="ECO:0000256" key="1">
    <source>
        <dbReference type="SAM" id="Phobius"/>
    </source>
</evidence>
<reference evidence="3 4" key="1">
    <citation type="journal article" date="2012" name="J. Bacteriol.">
        <title>Complete Genome Sequence of Mycobacterium vaccae Type Strain ATCC 25954.</title>
        <authorList>
            <person name="Ho Y.S."/>
            <person name="Adroub S.A."/>
            <person name="Abadi M."/>
            <person name="Al Alwan B."/>
            <person name="Alkhateeb R."/>
            <person name="Gao G."/>
            <person name="Ragab A."/>
            <person name="Ali S."/>
            <person name="van Soolingen D."/>
            <person name="Bitter W."/>
            <person name="Pain A."/>
            <person name="Abdallah A.M."/>
        </authorList>
    </citation>
    <scope>NUCLEOTIDE SEQUENCE [LARGE SCALE GENOMIC DNA]</scope>
    <source>
        <strain evidence="3 4">ATCC 25954</strain>
    </source>
</reference>
<feature type="domain" description="Endonuclease/exonuclease/phosphatase" evidence="2">
    <location>
        <begin position="98"/>
        <end position="307"/>
    </location>
</feature>
<gene>
    <name evidence="3" type="ORF">MVAC_14383</name>
</gene>
<dbReference type="InterPro" id="IPR036691">
    <property type="entry name" value="Endo/exonu/phosph_ase_sf"/>
</dbReference>
<proteinExistence type="predicted"/>
<keyword evidence="4" id="KW-1185">Reference proteome</keyword>
<dbReference type="EMBL" id="ALQA01000028">
    <property type="protein sequence ID" value="EJZ08705.1"/>
    <property type="molecule type" value="Genomic_DNA"/>
</dbReference>
<comment type="caution">
    <text evidence="3">The sequence shown here is derived from an EMBL/GenBank/DDBJ whole genome shotgun (WGS) entry which is preliminary data.</text>
</comment>
<evidence type="ECO:0000259" key="2">
    <source>
        <dbReference type="Pfam" id="PF03372"/>
    </source>
</evidence>
<dbReference type="AlphaFoldDB" id="K0UUK3"/>
<feature type="transmembrane region" description="Helical" evidence="1">
    <location>
        <begin position="32"/>
        <end position="53"/>
    </location>
</feature>
<dbReference type="GO" id="GO:0004519">
    <property type="term" value="F:endonuclease activity"/>
    <property type="evidence" value="ECO:0007669"/>
    <property type="project" value="UniProtKB-KW"/>
</dbReference>
<feature type="transmembrane region" description="Helical" evidence="1">
    <location>
        <begin position="60"/>
        <end position="78"/>
    </location>
</feature>
<protein>
    <submittedName>
        <fullName evidence="3">Endonuclease/exonuclease/phosphatase</fullName>
    </submittedName>
</protein>
<dbReference type="SUPFAM" id="SSF56219">
    <property type="entry name" value="DNase I-like"/>
    <property type="match status" value="1"/>
</dbReference>
<dbReference type="eggNOG" id="COG3021">
    <property type="taxonomic scope" value="Bacteria"/>
</dbReference>
<name>K0UUK3_MYCVA</name>
<dbReference type="GO" id="GO:0004527">
    <property type="term" value="F:exonuclease activity"/>
    <property type="evidence" value="ECO:0007669"/>
    <property type="project" value="UniProtKB-KW"/>
</dbReference>
<dbReference type="Gene3D" id="3.60.10.10">
    <property type="entry name" value="Endonuclease/exonuclease/phosphatase"/>
    <property type="match status" value="1"/>
</dbReference>
<keyword evidence="1" id="KW-0472">Membrane</keyword>
<keyword evidence="3" id="KW-0378">Hydrolase</keyword>
<evidence type="ECO:0000313" key="4">
    <source>
        <dbReference type="Proteomes" id="UP000006072"/>
    </source>
</evidence>
<keyword evidence="3" id="KW-0269">Exonuclease</keyword>
<sequence>MIKIVAAVLGLCALAVAVVGLGARYVPISGHPTLIVAAAAPYLALAAPVAMLFLALGRRWLLTLVAVTVTVALMWMYVPRYLSSAAPDVPAVDVRVLTANLFLGQANPAAFVGMAEDVADVVAVQEMTQGAADGLSAAGMDGVFPYRVIVPARNASGIGIWSRYPIVHSGRIDGYTMPMIGARIRIPGVRVDTTVLSVHLPGPWPTPIDGWRSDIARMPETLREVGQTAGAGAVIVAGDFNATVDMAPFRRLLAEGYGDAGTEAGAGLVRTYPGREMRPPLIGIDHILTRNCSADSVTTVTVPGADHRGLVATLRVPVDMTAS</sequence>
<dbReference type="Pfam" id="PF03372">
    <property type="entry name" value="Exo_endo_phos"/>
    <property type="match status" value="1"/>
</dbReference>
<keyword evidence="3" id="KW-0540">Nuclease</keyword>
<keyword evidence="3" id="KW-0255">Endonuclease</keyword>
<dbReference type="InterPro" id="IPR005135">
    <property type="entry name" value="Endo/exonuclease/phosphatase"/>
</dbReference>
<accession>K0UUK3</accession>
<evidence type="ECO:0000313" key="3">
    <source>
        <dbReference type="EMBL" id="EJZ08705.1"/>
    </source>
</evidence>
<keyword evidence="1" id="KW-0812">Transmembrane</keyword>
<dbReference type="HOGENOM" id="CLU_052333_1_0_11"/>
<dbReference type="RefSeq" id="WP_003932881.1">
    <property type="nucleotide sequence ID" value="NZ_JH814697.1"/>
</dbReference>